<dbReference type="InterPro" id="IPR036513">
    <property type="entry name" value="STAS_dom_sf"/>
</dbReference>
<protein>
    <submittedName>
        <fullName evidence="1">STAS/SEC14 domain-containing protein</fullName>
    </submittedName>
</protein>
<dbReference type="InterPro" id="IPR038396">
    <property type="entry name" value="SpoIIAA-like_sf"/>
</dbReference>
<dbReference type="Gene3D" id="3.40.50.10600">
    <property type="entry name" value="SpoIIaa-like domains"/>
    <property type="match status" value="1"/>
</dbReference>
<gene>
    <name evidence="1" type="ORF">EGC82_04425</name>
</gene>
<dbReference type="SUPFAM" id="SSF52091">
    <property type="entry name" value="SpoIIaa-like"/>
    <property type="match status" value="1"/>
</dbReference>
<dbReference type="Proteomes" id="UP000278035">
    <property type="component" value="Chromosome"/>
</dbReference>
<sequence length="124" mass="14294">MKKHGLSIGINRIENVFFVTLKVTGTLTHDDYLVITPMLEGALSQVKQAKVSLFLDATELDGWDLHAAWDDLTLGLIHQSEFERVAIWGNKNWQQWAAKIGSWFIAGEIQYFEKQDDALKWLRY</sequence>
<dbReference type="EMBL" id="CP034015">
    <property type="protein sequence ID" value="AZG75096.1"/>
    <property type="molecule type" value="Genomic_DNA"/>
</dbReference>
<reference evidence="2" key="1">
    <citation type="submission" date="2018-11" db="EMBL/GenBank/DDBJ databases">
        <title>Shewanella sp. M2.</title>
        <authorList>
            <person name="Hwang Y.J."/>
            <person name="Hwang C.Y."/>
        </authorList>
    </citation>
    <scope>NUCLEOTIDE SEQUENCE [LARGE SCALE GENOMIC DNA]</scope>
    <source>
        <strain evidence="2">LMG 19866</strain>
    </source>
</reference>
<organism evidence="1 2">
    <name type="scientific">Shewanella livingstonensis</name>
    <dbReference type="NCBI Taxonomy" id="150120"/>
    <lineage>
        <taxon>Bacteria</taxon>
        <taxon>Pseudomonadati</taxon>
        <taxon>Pseudomonadota</taxon>
        <taxon>Gammaproteobacteria</taxon>
        <taxon>Alteromonadales</taxon>
        <taxon>Shewanellaceae</taxon>
        <taxon>Shewanella</taxon>
    </lineage>
</organism>
<dbReference type="Pfam" id="PF11964">
    <property type="entry name" value="SpoIIAA-like"/>
    <property type="match status" value="1"/>
</dbReference>
<accession>A0A3G8LZM2</accession>
<dbReference type="OrthoDB" id="555504at2"/>
<dbReference type="AlphaFoldDB" id="A0A3G8LZM2"/>
<evidence type="ECO:0000313" key="1">
    <source>
        <dbReference type="EMBL" id="AZG75096.1"/>
    </source>
</evidence>
<keyword evidence="2" id="KW-1185">Reference proteome</keyword>
<proteinExistence type="predicted"/>
<evidence type="ECO:0000313" key="2">
    <source>
        <dbReference type="Proteomes" id="UP000278035"/>
    </source>
</evidence>
<dbReference type="InterPro" id="IPR021866">
    <property type="entry name" value="SpoIIAA-like"/>
</dbReference>
<dbReference type="KEGG" id="slj:EGC82_04425"/>
<name>A0A3G8LZM2_9GAMM</name>